<evidence type="ECO:0000313" key="3">
    <source>
        <dbReference type="EMBL" id="MBU2667278.1"/>
    </source>
</evidence>
<organism evidence="3 4">
    <name type="scientific">Paractinoplanes bogorensis</name>
    <dbReference type="NCBI Taxonomy" id="1610840"/>
    <lineage>
        <taxon>Bacteria</taxon>
        <taxon>Bacillati</taxon>
        <taxon>Actinomycetota</taxon>
        <taxon>Actinomycetes</taxon>
        <taxon>Micromonosporales</taxon>
        <taxon>Micromonosporaceae</taxon>
        <taxon>Paractinoplanes</taxon>
    </lineage>
</organism>
<feature type="compositionally biased region" description="Pro residues" evidence="1">
    <location>
        <begin position="28"/>
        <end position="37"/>
    </location>
</feature>
<keyword evidence="4" id="KW-1185">Reference proteome</keyword>
<dbReference type="Gene3D" id="2.120.10.10">
    <property type="match status" value="2"/>
</dbReference>
<feature type="chain" id="PRO_5046032456" evidence="2">
    <location>
        <begin position="32"/>
        <end position="481"/>
    </location>
</feature>
<protein>
    <submittedName>
        <fullName evidence="3">Glycoside hydrolase</fullName>
    </submittedName>
</protein>
<evidence type="ECO:0000313" key="4">
    <source>
        <dbReference type="Proteomes" id="UP001519654"/>
    </source>
</evidence>
<dbReference type="SUPFAM" id="SSF50939">
    <property type="entry name" value="Sialidases"/>
    <property type="match status" value="1"/>
</dbReference>
<feature type="signal peptide" evidence="2">
    <location>
        <begin position="1"/>
        <end position="31"/>
    </location>
</feature>
<proteinExistence type="predicted"/>
<name>A0ABS5YX17_9ACTN</name>
<dbReference type="InterPro" id="IPR036278">
    <property type="entry name" value="Sialidase_sf"/>
</dbReference>
<accession>A0ABS5YX17</accession>
<gene>
    <name evidence="3" type="ORF">KOI35_27585</name>
</gene>
<dbReference type="Proteomes" id="UP001519654">
    <property type="component" value="Unassembled WGS sequence"/>
</dbReference>
<feature type="region of interest" description="Disordered" evidence="1">
    <location>
        <begin position="28"/>
        <end position="70"/>
    </location>
</feature>
<comment type="caution">
    <text evidence="3">The sequence shown here is derived from an EMBL/GenBank/DDBJ whole genome shotgun (WGS) entry which is preliminary data.</text>
</comment>
<dbReference type="RefSeq" id="WP_215791526.1">
    <property type="nucleotide sequence ID" value="NZ_JAHKKG010000008.1"/>
</dbReference>
<sequence>MHRRWSRGIAATTLALTSTVIAIGPSAPAPAARPPALWPVTSDSPYPAGCRDESPGSTYTGAEIEPSLDADPRDARHLVAAWQQDRRSNGGAQGIGVAVSRDGGRTWRPAAAPPFTQCAGGNATNGGDYERASNPWVSFGPDGTLYLIALATNPLDDDSVMLTSRSTDGGDTWGPVRTLIDDDDPAVLNDKPSITADPWRRGHAYAVWDRLSGLGSATEPSFGPTYFTRTVDGGRTWTTPAPILDPGPNAQTIASVVEVLGDGTLVLVTDVITPDGVGHITAVRSADGGTTWGSSQEIGSLTWATVTDPASGARIRTADYLLSTAADPRRGHRELYVSWQDAAFSGGTLSQIAGSVSRDGGLTWTPPSRLSPADRQAFLPQLAVNDHGTPLLTYLDFSGDDTATAALETTIWSTARLGGRWRAPRALRTPVIDMRQAPAVSARFIGDYYGLVSLGTRFGLAVPVPRYRADDQVDVVYRQIP</sequence>
<keyword evidence="3" id="KW-0378">Hydrolase</keyword>
<reference evidence="3 4" key="1">
    <citation type="submission" date="2021-06" db="EMBL/GenBank/DDBJ databases">
        <title>Actinoplanes lichenicola sp. nov., and Actinoplanes ovalisporus sp. nov., isolated from lichen in Thailand.</title>
        <authorList>
            <person name="Saeng-In P."/>
            <person name="Kanchanasin P."/>
            <person name="Yuki M."/>
            <person name="Kudo T."/>
            <person name="Ohkuma M."/>
            <person name="Phongsopitanun W."/>
            <person name="Tanasupawat S."/>
        </authorList>
    </citation>
    <scope>NUCLEOTIDE SEQUENCE [LARGE SCALE GENOMIC DNA]</scope>
    <source>
        <strain evidence="3 4">NBRC 110975</strain>
    </source>
</reference>
<dbReference type="GO" id="GO:0016787">
    <property type="term" value="F:hydrolase activity"/>
    <property type="evidence" value="ECO:0007669"/>
    <property type="project" value="UniProtKB-KW"/>
</dbReference>
<dbReference type="EMBL" id="JAHKKG010000008">
    <property type="protein sequence ID" value="MBU2667278.1"/>
    <property type="molecule type" value="Genomic_DNA"/>
</dbReference>
<keyword evidence="2" id="KW-0732">Signal</keyword>
<evidence type="ECO:0000256" key="1">
    <source>
        <dbReference type="SAM" id="MobiDB-lite"/>
    </source>
</evidence>
<evidence type="ECO:0000256" key="2">
    <source>
        <dbReference type="SAM" id="SignalP"/>
    </source>
</evidence>
<dbReference type="CDD" id="cd15482">
    <property type="entry name" value="Sialidase_non-viral"/>
    <property type="match status" value="1"/>
</dbReference>